<keyword evidence="10" id="KW-1185">Reference proteome</keyword>
<evidence type="ECO:0000259" key="8">
    <source>
        <dbReference type="Pfam" id="PF01694"/>
    </source>
</evidence>
<evidence type="ECO:0000256" key="3">
    <source>
        <dbReference type="ARBA" id="ARBA00022692"/>
    </source>
</evidence>
<dbReference type="GO" id="GO:0008233">
    <property type="term" value="F:peptidase activity"/>
    <property type="evidence" value="ECO:0007669"/>
    <property type="project" value="UniProtKB-KW"/>
</dbReference>
<sequence>MNQRQYLKNCYITVAILLTLLVVFLIEVMQGGSENAYVLVKMGAMNNLAVVGQNQWWRLFTAQFLHIGIMHLASNAVMIYYIGTYIEPLLGHWRFLLLYLSAGVGGNLLSLALGSDSSLSAGASTALFGLFGAMTAVAVKNRANPVISYLGKQAFWLAVINIVLDLFSPNIDIQGHIGGLAVGFLIAIILGDRTTHHYSVKERVVAATVLIVYCVATVRMGMVIKLS</sequence>
<reference evidence="9 10" key="1">
    <citation type="submission" date="2020-01" db="EMBL/GenBank/DDBJ databases">
        <title>Vast differences in strain-level diversity in the gut microbiota of two closely related honey bee species.</title>
        <authorList>
            <person name="Ellegaard K.M."/>
            <person name="Suenami S."/>
            <person name="Miyazaki R."/>
            <person name="Engel P."/>
        </authorList>
    </citation>
    <scope>NUCLEOTIDE SEQUENCE [LARGE SCALE GENOMIC DNA]</scope>
    <source>
        <strain evidence="9 10">ESL0416</strain>
    </source>
</reference>
<dbReference type="PANTHER" id="PTHR43731:SF14">
    <property type="entry name" value="PRESENILIN-ASSOCIATED RHOMBOID-LIKE PROTEIN, MITOCHONDRIAL"/>
    <property type="match status" value="1"/>
</dbReference>
<evidence type="ECO:0000256" key="2">
    <source>
        <dbReference type="ARBA" id="ARBA00009045"/>
    </source>
</evidence>
<dbReference type="InterPro" id="IPR035952">
    <property type="entry name" value="Rhomboid-like_sf"/>
</dbReference>
<gene>
    <name evidence="9" type="ORF">GYM71_06645</name>
</gene>
<feature type="transmembrane region" description="Helical" evidence="7">
    <location>
        <begin position="95"/>
        <end position="113"/>
    </location>
</feature>
<evidence type="ECO:0000256" key="5">
    <source>
        <dbReference type="ARBA" id="ARBA00022989"/>
    </source>
</evidence>
<feature type="domain" description="Peptidase S54 rhomboid" evidence="8">
    <location>
        <begin position="54"/>
        <end position="191"/>
    </location>
</feature>
<dbReference type="Proteomes" id="UP000826550">
    <property type="component" value="Chromosome"/>
</dbReference>
<dbReference type="Pfam" id="PF01694">
    <property type="entry name" value="Rhomboid"/>
    <property type="match status" value="1"/>
</dbReference>
<dbReference type="InterPro" id="IPR022764">
    <property type="entry name" value="Peptidase_S54_rhomboid_dom"/>
</dbReference>
<dbReference type="RefSeq" id="WP_220219913.1">
    <property type="nucleotide sequence ID" value="NZ_CP048268.1"/>
</dbReference>
<protein>
    <submittedName>
        <fullName evidence="9">Rhomboid family intramembrane serine protease</fullName>
    </submittedName>
</protein>
<evidence type="ECO:0000313" key="10">
    <source>
        <dbReference type="Proteomes" id="UP000826550"/>
    </source>
</evidence>
<evidence type="ECO:0000256" key="6">
    <source>
        <dbReference type="ARBA" id="ARBA00023136"/>
    </source>
</evidence>
<proteinExistence type="inferred from homology"/>
<dbReference type="EMBL" id="CP048268">
    <property type="protein sequence ID" value="QYN53118.1"/>
    <property type="molecule type" value="Genomic_DNA"/>
</dbReference>
<dbReference type="SUPFAM" id="SSF144091">
    <property type="entry name" value="Rhomboid-like"/>
    <property type="match status" value="1"/>
</dbReference>
<feature type="transmembrane region" description="Helical" evidence="7">
    <location>
        <begin position="204"/>
        <end position="224"/>
    </location>
</feature>
<feature type="transmembrane region" description="Helical" evidence="7">
    <location>
        <begin position="12"/>
        <end position="32"/>
    </location>
</feature>
<name>A0ABX8WC48_9LACO</name>
<dbReference type="InterPro" id="IPR050925">
    <property type="entry name" value="Rhomboid_protease_S54"/>
</dbReference>
<dbReference type="PANTHER" id="PTHR43731">
    <property type="entry name" value="RHOMBOID PROTEASE"/>
    <property type="match status" value="1"/>
</dbReference>
<keyword evidence="3 7" id="KW-0812">Transmembrane</keyword>
<evidence type="ECO:0000256" key="7">
    <source>
        <dbReference type="SAM" id="Phobius"/>
    </source>
</evidence>
<comment type="subcellular location">
    <subcellularLocation>
        <location evidence="1">Membrane</location>
        <topology evidence="1">Multi-pass membrane protein</topology>
    </subcellularLocation>
</comment>
<dbReference type="Gene3D" id="1.20.1540.10">
    <property type="entry name" value="Rhomboid-like"/>
    <property type="match status" value="1"/>
</dbReference>
<keyword evidence="5 7" id="KW-1133">Transmembrane helix</keyword>
<feature type="transmembrane region" description="Helical" evidence="7">
    <location>
        <begin position="173"/>
        <end position="192"/>
    </location>
</feature>
<evidence type="ECO:0000256" key="1">
    <source>
        <dbReference type="ARBA" id="ARBA00004141"/>
    </source>
</evidence>
<feature type="transmembrane region" description="Helical" evidence="7">
    <location>
        <begin position="64"/>
        <end position="83"/>
    </location>
</feature>
<keyword evidence="4" id="KW-0378">Hydrolase</keyword>
<organism evidence="9 10">
    <name type="scientific">Lactobacillus panisapium</name>
    <dbReference type="NCBI Taxonomy" id="2012495"/>
    <lineage>
        <taxon>Bacteria</taxon>
        <taxon>Bacillati</taxon>
        <taxon>Bacillota</taxon>
        <taxon>Bacilli</taxon>
        <taxon>Lactobacillales</taxon>
        <taxon>Lactobacillaceae</taxon>
        <taxon>Lactobacillus</taxon>
    </lineage>
</organism>
<accession>A0ABX8WC48</accession>
<feature type="transmembrane region" description="Helical" evidence="7">
    <location>
        <begin position="146"/>
        <end position="167"/>
    </location>
</feature>
<keyword evidence="9" id="KW-0645">Protease</keyword>
<keyword evidence="6 7" id="KW-0472">Membrane</keyword>
<evidence type="ECO:0000256" key="4">
    <source>
        <dbReference type="ARBA" id="ARBA00022801"/>
    </source>
</evidence>
<feature type="transmembrane region" description="Helical" evidence="7">
    <location>
        <begin position="119"/>
        <end position="139"/>
    </location>
</feature>
<dbReference type="GO" id="GO:0006508">
    <property type="term" value="P:proteolysis"/>
    <property type="evidence" value="ECO:0007669"/>
    <property type="project" value="UniProtKB-KW"/>
</dbReference>
<evidence type="ECO:0000313" key="9">
    <source>
        <dbReference type="EMBL" id="QYN53118.1"/>
    </source>
</evidence>
<comment type="similarity">
    <text evidence="2">Belongs to the peptidase S54 family.</text>
</comment>